<proteinExistence type="predicted"/>
<dbReference type="GO" id="GO:0003677">
    <property type="term" value="F:DNA binding"/>
    <property type="evidence" value="ECO:0007669"/>
    <property type="project" value="InterPro"/>
</dbReference>
<dbReference type="GO" id="GO:0006355">
    <property type="term" value="P:regulation of DNA-templated transcription"/>
    <property type="evidence" value="ECO:0007669"/>
    <property type="project" value="InterPro"/>
</dbReference>
<protein>
    <submittedName>
        <fullName evidence="4">LuxR family transcriptional regulator</fullName>
    </submittedName>
</protein>
<dbReference type="GO" id="GO:0005524">
    <property type="term" value="F:ATP binding"/>
    <property type="evidence" value="ECO:0007669"/>
    <property type="project" value="UniProtKB-KW"/>
</dbReference>
<keyword evidence="2" id="KW-0067">ATP-binding</keyword>
<accession>A0A7R7JI51</accession>
<sequence>MILDWPLCGRDGELAQLREILSRNRAGAVIAGEAGVGKTRLAQEFLALPECGHHSVIRIAASRAARQIPLGAFAAVLPAVHHRQTRGFDERTDLMRRLVAGLLEVAAGRRLLLSVDDAHLLDDVSATLVHQFVVSGSAFVLATLRPDQTAPDPVVALWKDGLLDRLDLSGLDADAISMAVSSALRGPVDPTAIADLASRCQGNALFLRELVLGAVESAALIDDGGIWHFASELHPSGRLAELVDARLGEVAPAERSLLELLAFADVIGSAELDELSDPAVAERLERKGLVTARLEGRGLQLRLAHPLYGDVVRARIPTLRRRAIVRSLAEVVESRGARRREDVLRVATWRLDVGGASPELMMEAATMARWRYDFPLAARLAQAAIRAGAGFKAELLAAQVASLQGRAGDAEKRLAALARHATSDSERAPIAIARLDNYLYYLGQTDQALAVAEDAYRTIRDPIWRNEITAKRAGLLLATDGPEAAAAAAVPLLHEAKERALVWGCVIAGYSLGRLGRIEEALKAAGKGFEANLALNRPLEWYPWYHLFHRAEALAHAGRFADAQALSMEQYHTGVADRSPEAQAFFAWQICKRVGEQGHVTTSIQYGCEAALLFRQLDRPQFLHYCLGYLALAYALAGEPEKAHDALAELDALGLPANYFMGVDLLQTRAWVALARGEVRVAHRLLEEAAKVGQDIGDFVGAAAALHGLARLGAAEAAALRLSELSGRIEGQLAATRAAHACSLASCDAPGLEEAARAFEAMGADLLGAEAAADAATAWQQAGEPHRAARVAAWSRPLVTRCEGAVTPALQSGDLQSRLTPSEWQTALLAAAGRSNKEIATGLCLSVRTVESYLQAVYEKLGISSRGALAGLLSAAP</sequence>
<evidence type="ECO:0000256" key="1">
    <source>
        <dbReference type="ARBA" id="ARBA00022741"/>
    </source>
</evidence>
<dbReference type="InterPro" id="IPR041664">
    <property type="entry name" value="AAA_16"/>
</dbReference>
<dbReference type="SUPFAM" id="SSF46894">
    <property type="entry name" value="C-terminal effector domain of the bipartite response regulators"/>
    <property type="match status" value="1"/>
</dbReference>
<dbReference type="InterPro" id="IPR016032">
    <property type="entry name" value="Sig_transdc_resp-reg_C-effctor"/>
</dbReference>
<dbReference type="InterPro" id="IPR000792">
    <property type="entry name" value="Tscrpt_reg_LuxR_C"/>
</dbReference>
<dbReference type="PANTHER" id="PTHR16305:SF28">
    <property type="entry name" value="GUANYLATE CYCLASE DOMAIN-CONTAINING PROTEIN"/>
    <property type="match status" value="1"/>
</dbReference>
<dbReference type="SMART" id="SM00421">
    <property type="entry name" value="HTH_LUXR"/>
    <property type="match status" value="1"/>
</dbReference>
<gene>
    <name evidence="4" type="ORF">MHEC_26950</name>
</gene>
<evidence type="ECO:0000313" key="4">
    <source>
        <dbReference type="EMBL" id="BCO36262.1"/>
    </source>
</evidence>
<dbReference type="Gene3D" id="1.10.10.10">
    <property type="entry name" value="Winged helix-like DNA-binding domain superfamily/Winged helix DNA-binding domain"/>
    <property type="match status" value="1"/>
</dbReference>
<dbReference type="PROSITE" id="PS00622">
    <property type="entry name" value="HTH_LUXR_1"/>
    <property type="match status" value="1"/>
</dbReference>
<dbReference type="Pfam" id="PF13191">
    <property type="entry name" value="AAA_16"/>
    <property type="match status" value="1"/>
</dbReference>
<keyword evidence="1" id="KW-0547">Nucleotide-binding</keyword>
<dbReference type="GO" id="GO:0004016">
    <property type="term" value="F:adenylate cyclase activity"/>
    <property type="evidence" value="ECO:0007669"/>
    <property type="project" value="TreeGrafter"/>
</dbReference>
<feature type="domain" description="HTH luxR-type" evidence="3">
    <location>
        <begin position="812"/>
        <end position="877"/>
    </location>
</feature>
<reference evidence="4 5" key="1">
    <citation type="submission" date="2020-12" db="EMBL/GenBank/DDBJ databases">
        <title>Complete genome sequence of Mycobacterium heckeshornense JCM 15655T, closely related to a pathogenic non-tuberculous mycobacterial species Mycobacterium xenopi.</title>
        <authorList>
            <person name="Yoshida M."/>
            <person name="Fukano H."/>
            <person name="Asakura T."/>
            <person name="Suzuki M."/>
            <person name="Hoshino Y."/>
        </authorList>
    </citation>
    <scope>NUCLEOTIDE SEQUENCE [LARGE SCALE GENOMIC DNA]</scope>
    <source>
        <strain evidence="4 5">JCM 15655</strain>
    </source>
</reference>
<organism evidence="4 5">
    <name type="scientific">Mycobacterium heckeshornense</name>
    <dbReference type="NCBI Taxonomy" id="110505"/>
    <lineage>
        <taxon>Bacteria</taxon>
        <taxon>Bacillati</taxon>
        <taxon>Actinomycetota</taxon>
        <taxon>Actinomycetes</taxon>
        <taxon>Mycobacteriales</taxon>
        <taxon>Mycobacteriaceae</taxon>
        <taxon>Mycobacterium</taxon>
    </lineage>
</organism>
<dbReference type="PRINTS" id="PR00038">
    <property type="entry name" value="HTHLUXR"/>
</dbReference>
<keyword evidence="5" id="KW-1185">Reference proteome</keyword>
<dbReference type="PROSITE" id="PS50043">
    <property type="entry name" value="HTH_LUXR_2"/>
    <property type="match status" value="1"/>
</dbReference>
<dbReference type="PANTHER" id="PTHR16305">
    <property type="entry name" value="TESTICULAR SOLUBLE ADENYLYL CYCLASE"/>
    <property type="match status" value="1"/>
</dbReference>
<dbReference type="GO" id="GO:0005737">
    <property type="term" value="C:cytoplasm"/>
    <property type="evidence" value="ECO:0007669"/>
    <property type="project" value="TreeGrafter"/>
</dbReference>
<evidence type="ECO:0000313" key="5">
    <source>
        <dbReference type="Proteomes" id="UP000595446"/>
    </source>
</evidence>
<evidence type="ECO:0000259" key="3">
    <source>
        <dbReference type="PROSITE" id="PS50043"/>
    </source>
</evidence>
<dbReference type="OrthoDB" id="3197423at2"/>
<dbReference type="Pfam" id="PF00196">
    <property type="entry name" value="GerE"/>
    <property type="match status" value="1"/>
</dbReference>
<dbReference type="InterPro" id="IPR036388">
    <property type="entry name" value="WH-like_DNA-bd_sf"/>
</dbReference>
<evidence type="ECO:0000256" key="2">
    <source>
        <dbReference type="ARBA" id="ARBA00022840"/>
    </source>
</evidence>
<dbReference type="CDD" id="cd06170">
    <property type="entry name" value="LuxR_C_like"/>
    <property type="match status" value="1"/>
</dbReference>
<dbReference type="AlphaFoldDB" id="A0A7R7JI51"/>
<dbReference type="Proteomes" id="UP000595446">
    <property type="component" value="Chromosome"/>
</dbReference>
<dbReference type="EMBL" id="AP024237">
    <property type="protein sequence ID" value="BCO36262.1"/>
    <property type="molecule type" value="Genomic_DNA"/>
</dbReference>
<dbReference type="Gene3D" id="3.40.50.300">
    <property type="entry name" value="P-loop containing nucleotide triphosphate hydrolases"/>
    <property type="match status" value="1"/>
</dbReference>
<dbReference type="RefSeq" id="WP_048893212.1">
    <property type="nucleotide sequence ID" value="NZ_AP024237.1"/>
</dbReference>
<dbReference type="SUPFAM" id="SSF52540">
    <property type="entry name" value="P-loop containing nucleoside triphosphate hydrolases"/>
    <property type="match status" value="1"/>
</dbReference>
<dbReference type="InterPro" id="IPR027417">
    <property type="entry name" value="P-loop_NTPase"/>
</dbReference>
<name>A0A7R7JI51_9MYCO</name>